<keyword evidence="4 8" id="KW-0694">RNA-binding</keyword>
<dbReference type="Pfam" id="PF12220">
    <property type="entry name" value="U1snRNP70_N"/>
    <property type="match status" value="1"/>
</dbReference>
<dbReference type="SUPFAM" id="SSF54928">
    <property type="entry name" value="RNA-binding domain, RBD"/>
    <property type="match status" value="1"/>
</dbReference>
<reference evidence="15" key="1">
    <citation type="submission" date="2016-04" db="UniProtKB">
        <authorList>
            <consortium name="WormBaseParasite"/>
        </authorList>
    </citation>
    <scope>IDENTIFICATION</scope>
</reference>
<evidence type="ECO:0000256" key="7">
    <source>
        <dbReference type="ARBA" id="ARBA00031739"/>
    </source>
</evidence>
<dbReference type="InterPro" id="IPR000504">
    <property type="entry name" value="RRM_dom"/>
</dbReference>
<dbReference type="InterPro" id="IPR034143">
    <property type="entry name" value="snRNP70_RRM"/>
</dbReference>
<dbReference type="STRING" id="6216.A0A0R3SUW5"/>
<dbReference type="EMBL" id="UYSG01011261">
    <property type="protein sequence ID" value="VDL61635.1"/>
    <property type="molecule type" value="Genomic_DNA"/>
</dbReference>
<dbReference type="InterPro" id="IPR051183">
    <property type="entry name" value="U1_U11-U12_snRNP_70-35kDa"/>
</dbReference>
<evidence type="ECO:0000313" key="15">
    <source>
        <dbReference type="WBParaSite" id="HDID_0000931901-mRNA-1"/>
    </source>
</evidence>
<dbReference type="WBParaSite" id="HDID_0000931901-mRNA-1">
    <property type="protein sequence ID" value="HDID_0000931901-mRNA-1"/>
    <property type="gene ID" value="HDID_0000931901"/>
</dbReference>
<feature type="compositionally biased region" description="Basic and acidic residues" evidence="9">
    <location>
        <begin position="203"/>
        <end position="233"/>
    </location>
</feature>
<dbReference type="InterPro" id="IPR035979">
    <property type="entry name" value="RBD_domain_sf"/>
</dbReference>
<evidence type="ECO:0000256" key="9">
    <source>
        <dbReference type="SAM" id="MobiDB-lite"/>
    </source>
</evidence>
<organism evidence="15">
    <name type="scientific">Hymenolepis diminuta</name>
    <name type="common">Rat tapeworm</name>
    <dbReference type="NCBI Taxonomy" id="6216"/>
    <lineage>
        <taxon>Eukaryota</taxon>
        <taxon>Metazoa</taxon>
        <taxon>Spiralia</taxon>
        <taxon>Lophotrochozoa</taxon>
        <taxon>Platyhelminthes</taxon>
        <taxon>Cestoda</taxon>
        <taxon>Eucestoda</taxon>
        <taxon>Cyclophyllidea</taxon>
        <taxon>Hymenolepididae</taxon>
        <taxon>Hymenolepis</taxon>
    </lineage>
</organism>
<reference evidence="11 13" key="2">
    <citation type="submission" date="2018-11" db="EMBL/GenBank/DDBJ databases">
        <authorList>
            <consortium name="Pathogen Informatics"/>
        </authorList>
    </citation>
    <scope>NUCLEOTIDE SEQUENCE [LARGE SCALE GENOMIC DNA]</scope>
</reference>
<evidence type="ECO:0000313" key="12">
    <source>
        <dbReference type="EMBL" id="VUZ56819.1"/>
    </source>
</evidence>
<feature type="compositionally biased region" description="Basic and acidic residues" evidence="9">
    <location>
        <begin position="58"/>
        <end position="75"/>
    </location>
</feature>
<dbReference type="CDD" id="cd12236">
    <property type="entry name" value="RRM_snRNP70"/>
    <property type="match status" value="1"/>
</dbReference>
<sequence length="293" mass="35396">MTQFLPPNLLALFAPRDPISYLPPVEKHKNHRKLPYTGVAQFLGEFEDPSETPAPARIETREERKARKRKEKQEKANYKLERDLALWNPKKLTDGTENPHNTLFVARLNYDTTEHKLKREFDEFGPIKKICIIKDINTNEPRGYAFIEFEHERDMHAANKDMNGRKIDGHRILTDIERGRTRADWRPRRLGKGLGKSRSGPSDPKRDDRRRDDDRDRYRDRDRDRDRYRDRDSRRRRSRSRDDRRRRSRSRDKKRSRDRSRDHSRRDKDKYRKDDISQYGEYGAEIKAEYNDY</sequence>
<feature type="region of interest" description="Disordered" evidence="9">
    <location>
        <begin position="46"/>
        <end position="75"/>
    </location>
</feature>
<dbReference type="SMART" id="SM00360">
    <property type="entry name" value="RRM"/>
    <property type="match status" value="1"/>
</dbReference>
<comment type="subcellular location">
    <subcellularLocation>
        <location evidence="1">Nucleus</location>
    </subcellularLocation>
</comment>
<evidence type="ECO:0000256" key="8">
    <source>
        <dbReference type="PROSITE-ProRule" id="PRU00176"/>
    </source>
</evidence>
<evidence type="ECO:0000313" key="13">
    <source>
        <dbReference type="Proteomes" id="UP000274504"/>
    </source>
</evidence>
<evidence type="ECO:0000259" key="10">
    <source>
        <dbReference type="PROSITE" id="PS50102"/>
    </source>
</evidence>
<dbReference type="PANTHER" id="PTHR13952:SF5">
    <property type="entry name" value="U1 SMALL NUCLEAR RIBONUCLEOPROTEIN 70 KDA"/>
    <property type="match status" value="1"/>
</dbReference>
<dbReference type="InterPro" id="IPR012677">
    <property type="entry name" value="Nucleotide-bd_a/b_plait_sf"/>
</dbReference>
<dbReference type="FunFam" id="3.30.70.330:FF:000132">
    <property type="entry name" value="Small nuclear ribonucleoprotein U11/U12 subunit 35"/>
    <property type="match status" value="1"/>
</dbReference>
<evidence type="ECO:0000313" key="14">
    <source>
        <dbReference type="Proteomes" id="UP000321570"/>
    </source>
</evidence>
<feature type="domain" description="RRM" evidence="10">
    <location>
        <begin position="101"/>
        <end position="179"/>
    </location>
</feature>
<feature type="region of interest" description="Disordered" evidence="9">
    <location>
        <begin position="184"/>
        <end position="293"/>
    </location>
</feature>
<dbReference type="Proteomes" id="UP000321570">
    <property type="component" value="Unassembled WGS sequence"/>
</dbReference>
<dbReference type="GO" id="GO:0071004">
    <property type="term" value="C:U2-type prespliceosome"/>
    <property type="evidence" value="ECO:0007669"/>
    <property type="project" value="TreeGrafter"/>
</dbReference>
<dbReference type="Gene3D" id="3.30.70.330">
    <property type="match status" value="1"/>
</dbReference>
<dbReference type="OrthoDB" id="272703at2759"/>
<evidence type="ECO:0000256" key="4">
    <source>
        <dbReference type="ARBA" id="ARBA00022884"/>
    </source>
</evidence>
<gene>
    <name evidence="11" type="ORF">HDID_LOCUS9317</name>
    <name evidence="12" type="ORF">WMSIL1_LOCUS14315</name>
</gene>
<dbReference type="Pfam" id="PF00076">
    <property type="entry name" value="RRM_1"/>
    <property type="match status" value="1"/>
</dbReference>
<dbReference type="PANTHER" id="PTHR13952">
    <property type="entry name" value="U1 SMALL NUCLEAR RIBONUCLEOPROTEIN 70 KD"/>
    <property type="match status" value="1"/>
</dbReference>
<dbReference type="AlphaFoldDB" id="A0A0R3SUW5"/>
<evidence type="ECO:0000256" key="6">
    <source>
        <dbReference type="ARBA" id="ARBA00023274"/>
    </source>
</evidence>
<dbReference type="GO" id="GO:0003729">
    <property type="term" value="F:mRNA binding"/>
    <property type="evidence" value="ECO:0007669"/>
    <property type="project" value="TreeGrafter"/>
</dbReference>
<evidence type="ECO:0000256" key="3">
    <source>
        <dbReference type="ARBA" id="ARBA00021080"/>
    </source>
</evidence>
<dbReference type="EMBL" id="CABIJS010000708">
    <property type="protein sequence ID" value="VUZ56819.1"/>
    <property type="molecule type" value="Genomic_DNA"/>
</dbReference>
<evidence type="ECO:0000256" key="5">
    <source>
        <dbReference type="ARBA" id="ARBA00023242"/>
    </source>
</evidence>
<dbReference type="GO" id="GO:0005685">
    <property type="term" value="C:U1 snRNP"/>
    <property type="evidence" value="ECO:0007669"/>
    <property type="project" value="TreeGrafter"/>
</dbReference>
<evidence type="ECO:0000313" key="11">
    <source>
        <dbReference type="EMBL" id="VDL61635.1"/>
    </source>
</evidence>
<dbReference type="GO" id="GO:0000398">
    <property type="term" value="P:mRNA splicing, via spliceosome"/>
    <property type="evidence" value="ECO:0007669"/>
    <property type="project" value="TreeGrafter"/>
</dbReference>
<feature type="compositionally biased region" description="Basic and acidic residues" evidence="9">
    <location>
        <begin position="259"/>
        <end position="276"/>
    </location>
</feature>
<keyword evidence="14" id="KW-1185">Reference proteome</keyword>
<dbReference type="Proteomes" id="UP000274504">
    <property type="component" value="Unassembled WGS sequence"/>
</dbReference>
<name>A0A0R3SUW5_HYMDI</name>
<dbReference type="GO" id="GO:0030619">
    <property type="term" value="F:U1 snRNA binding"/>
    <property type="evidence" value="ECO:0007669"/>
    <property type="project" value="InterPro"/>
</dbReference>
<dbReference type="InterPro" id="IPR022023">
    <property type="entry name" value="U1snRNP70_N"/>
</dbReference>
<feature type="compositionally biased region" description="Basic and acidic residues" evidence="9">
    <location>
        <begin position="284"/>
        <end position="293"/>
    </location>
</feature>
<proteinExistence type="predicted"/>
<evidence type="ECO:0000256" key="1">
    <source>
        <dbReference type="ARBA" id="ARBA00004123"/>
    </source>
</evidence>
<dbReference type="PROSITE" id="PS50102">
    <property type="entry name" value="RRM"/>
    <property type="match status" value="1"/>
</dbReference>
<evidence type="ECO:0000256" key="2">
    <source>
        <dbReference type="ARBA" id="ARBA00016996"/>
    </source>
</evidence>
<protein>
    <recommendedName>
        <fullName evidence="2">U1 small nuclear ribonucleoprotein 70 kDa</fullName>
    </recommendedName>
    <alternativeName>
        <fullName evidence="7">U1 snRNP-binding protein homolog</fullName>
    </alternativeName>
    <alternativeName>
        <fullName evidence="3">U11/U12 small nuclear ribonucleoprotein 35 kDa protein</fullName>
    </alternativeName>
</protein>
<accession>A0A0R3SUW5</accession>
<keyword evidence="6" id="KW-0687">Ribonucleoprotein</keyword>
<reference evidence="12 14" key="3">
    <citation type="submission" date="2019-07" db="EMBL/GenBank/DDBJ databases">
        <authorList>
            <person name="Jastrzebski P J."/>
            <person name="Paukszto L."/>
            <person name="Jastrzebski P J."/>
        </authorList>
    </citation>
    <scope>NUCLEOTIDE SEQUENCE [LARGE SCALE GENOMIC DNA]</scope>
    <source>
        <strain evidence="12 14">WMS-il1</strain>
    </source>
</reference>
<keyword evidence="5" id="KW-0539">Nucleus</keyword>
<feature type="compositionally biased region" description="Basic residues" evidence="9">
    <location>
        <begin position="246"/>
        <end position="258"/>
    </location>
</feature>
<dbReference type="GO" id="GO:0071011">
    <property type="term" value="C:precatalytic spliceosome"/>
    <property type="evidence" value="ECO:0007669"/>
    <property type="project" value="TreeGrafter"/>
</dbReference>